<sequence length="222" mass="25002">MATEQSNESMAELVAKMDSLETREVADAKSTKKPKIDDGDSDSDSSSLDSFGSGGTDEEWRSYDWPEKEPEWDVDSYDGREFKINPRIRKLYCTQERYDEYCSYRLKAFKSRGFLADPTNGIYDVYLDAPPKGDHMSRGFLAELANVCVAKFNETKGKTLELVNVVSATETGAARWKFYITFMARESPNGPLVEYQAKVIKFSGDVRPPFPILCRPSPAPAI</sequence>
<protein>
    <submittedName>
        <fullName evidence="2">Uncharacterized protein</fullName>
    </submittedName>
</protein>
<dbReference type="Proteomes" id="UP000836841">
    <property type="component" value="Chromosome 6"/>
</dbReference>
<proteinExistence type="predicted"/>
<dbReference type="NCBIfam" id="TIGR01638">
    <property type="entry name" value="Atha_cystat_rel"/>
    <property type="match status" value="1"/>
</dbReference>
<evidence type="ECO:0000313" key="3">
    <source>
        <dbReference type="Proteomes" id="UP000836841"/>
    </source>
</evidence>
<keyword evidence="3" id="KW-1185">Reference proteome</keyword>
<name>A0AAU9SXZ0_THLAR</name>
<dbReference type="EMBL" id="OU466862">
    <property type="protein sequence ID" value="CAH2072550.1"/>
    <property type="molecule type" value="Genomic_DNA"/>
</dbReference>
<gene>
    <name evidence="2" type="ORF">TAV2_LOCUS21092</name>
</gene>
<evidence type="ECO:0000313" key="2">
    <source>
        <dbReference type="EMBL" id="CAH2072550.1"/>
    </source>
</evidence>
<dbReference type="PANTHER" id="PTHR31228">
    <property type="entry name" value="CYSTATIN/MONELLIN SUPERFAMILY PROTEIN"/>
    <property type="match status" value="1"/>
</dbReference>
<dbReference type="PANTHER" id="PTHR31228:SF40">
    <property type="entry name" value="CYSTATIN_MONELLIN SUPERFAMILY PROTEIN"/>
    <property type="match status" value="1"/>
</dbReference>
<organism evidence="2 3">
    <name type="scientific">Thlaspi arvense</name>
    <name type="common">Field penny-cress</name>
    <dbReference type="NCBI Taxonomy" id="13288"/>
    <lineage>
        <taxon>Eukaryota</taxon>
        <taxon>Viridiplantae</taxon>
        <taxon>Streptophyta</taxon>
        <taxon>Embryophyta</taxon>
        <taxon>Tracheophyta</taxon>
        <taxon>Spermatophyta</taxon>
        <taxon>Magnoliopsida</taxon>
        <taxon>eudicotyledons</taxon>
        <taxon>Gunneridae</taxon>
        <taxon>Pentapetalae</taxon>
        <taxon>rosids</taxon>
        <taxon>malvids</taxon>
        <taxon>Brassicales</taxon>
        <taxon>Brassicaceae</taxon>
        <taxon>Thlaspideae</taxon>
        <taxon>Thlaspi</taxon>
    </lineage>
</organism>
<feature type="region of interest" description="Disordered" evidence="1">
    <location>
        <begin position="1"/>
        <end position="64"/>
    </location>
</feature>
<feature type="compositionally biased region" description="Basic and acidic residues" evidence="1">
    <location>
        <begin position="18"/>
        <end position="38"/>
    </location>
</feature>
<dbReference type="Gene3D" id="3.10.450.10">
    <property type="match status" value="1"/>
</dbReference>
<accession>A0AAU9SXZ0</accession>
<dbReference type="InterPro" id="IPR006525">
    <property type="entry name" value="Cystatin-related_pln"/>
</dbReference>
<dbReference type="AlphaFoldDB" id="A0AAU9SXZ0"/>
<evidence type="ECO:0000256" key="1">
    <source>
        <dbReference type="SAM" id="MobiDB-lite"/>
    </source>
</evidence>
<reference evidence="2 3" key="1">
    <citation type="submission" date="2022-03" db="EMBL/GenBank/DDBJ databases">
        <authorList>
            <person name="Nunn A."/>
            <person name="Chopra R."/>
            <person name="Nunn A."/>
            <person name="Contreras Garrido A."/>
        </authorList>
    </citation>
    <scope>NUCLEOTIDE SEQUENCE [LARGE SCALE GENOMIC DNA]</scope>
</reference>
<dbReference type="SUPFAM" id="SSF54403">
    <property type="entry name" value="Cystatin/monellin"/>
    <property type="match status" value="1"/>
</dbReference>
<dbReference type="InterPro" id="IPR046350">
    <property type="entry name" value="Cystatin_sf"/>
</dbReference>